<dbReference type="InterPro" id="IPR015892">
    <property type="entry name" value="Carbonic_anhydrase_CS"/>
</dbReference>
<accession>F8E218</accession>
<comment type="function">
    <text evidence="5">Catalyzes the reversible hydration of carbon dioxide to form bicarbonate.</text>
</comment>
<dbReference type="SUPFAM" id="SSF53056">
    <property type="entry name" value="beta-carbonic anhydrase, cab"/>
    <property type="match status" value="1"/>
</dbReference>
<gene>
    <name evidence="10" type="primary">bca</name>
    <name evidence="10" type="ordered locus">CRES_0209</name>
</gene>
<keyword evidence="3 7" id="KW-0862">Zinc</keyword>
<evidence type="ECO:0000313" key="11">
    <source>
        <dbReference type="Proteomes" id="UP000000492"/>
    </source>
</evidence>
<proteinExistence type="inferred from homology"/>
<dbReference type="Gene3D" id="3.40.1050.10">
    <property type="entry name" value="Carbonic anhydrase"/>
    <property type="match status" value="1"/>
</dbReference>
<dbReference type="RefSeq" id="WP_013887601.1">
    <property type="nucleotide sequence ID" value="NC_015673.1"/>
</dbReference>
<sequence length="210" mass="22856">MNHMTSLHEMTPEEAWEALRSGNERFMQGNSDHPNQDLGRRHTLTQGQRPHAAVLACSDSRVPVEIVFDQGLGDLFVIRTAGEITDLSVLASLEFAVDGLGVPLVIVLGHESCGAVKAAQNALDGGELPDGFQRVLVEKVTPSLLSARKKGFDGSDEFEKNHVREIADHIVDRSPEIQQRVKDGRCAVVGLRYCLSDGFAEPLVGYGIDV</sequence>
<evidence type="ECO:0000256" key="9">
    <source>
        <dbReference type="SAM" id="MobiDB-lite"/>
    </source>
</evidence>
<feature type="binding site" evidence="7">
    <location>
        <position position="113"/>
    </location>
    <ligand>
        <name>Zn(2+)</name>
        <dbReference type="ChEBI" id="CHEBI:29105"/>
    </ligand>
</feature>
<evidence type="ECO:0000256" key="3">
    <source>
        <dbReference type="ARBA" id="ARBA00022833"/>
    </source>
</evidence>
<dbReference type="GO" id="GO:0015976">
    <property type="term" value="P:carbon utilization"/>
    <property type="evidence" value="ECO:0007669"/>
    <property type="project" value="InterPro"/>
</dbReference>
<keyword evidence="7" id="KW-0479">Metal-binding</keyword>
<keyword evidence="4 8" id="KW-0456">Lyase</keyword>
<name>F8E218_CORRG</name>
<dbReference type="SMART" id="SM00947">
    <property type="entry name" value="Pro_CA"/>
    <property type="match status" value="1"/>
</dbReference>
<dbReference type="InterPro" id="IPR001765">
    <property type="entry name" value="Carbonic_anhydrase"/>
</dbReference>
<evidence type="ECO:0000256" key="8">
    <source>
        <dbReference type="RuleBase" id="RU003956"/>
    </source>
</evidence>
<dbReference type="GO" id="GO:0008270">
    <property type="term" value="F:zinc ion binding"/>
    <property type="evidence" value="ECO:0007669"/>
    <property type="project" value="UniProtKB-UniRule"/>
</dbReference>
<reference evidence="10 11" key="1">
    <citation type="journal article" date="2012" name="BMC Genomics">
        <title>Complete genome sequence, lifestyle, and multi-drug resistance of the human pathogen Corynebacterium resistens DSM 45100 isolated from blood samples of a leukemia patient.</title>
        <authorList>
            <person name="Schroder J."/>
            <person name="Maus I."/>
            <person name="Meyer K."/>
            <person name="Wordemann S."/>
            <person name="Blom J."/>
            <person name="Jaenicke S."/>
            <person name="Schneider J."/>
            <person name="Trost E."/>
            <person name="Tauch A."/>
        </authorList>
    </citation>
    <scope>NUCLEOTIDE SEQUENCE [LARGE SCALE GENOMIC DNA]</scope>
    <source>
        <strain evidence="11">DSM 45100 / JCM 12819 / CCUG 50093 / GTC 2026 / SICGH 158</strain>
    </source>
</reference>
<dbReference type="EMBL" id="CP002857">
    <property type="protein sequence ID" value="AEI08572.1"/>
    <property type="molecule type" value="Genomic_DNA"/>
</dbReference>
<keyword evidence="11" id="KW-1185">Reference proteome</keyword>
<dbReference type="InterPro" id="IPR036874">
    <property type="entry name" value="Carbonic_anhydrase_sf"/>
</dbReference>
<dbReference type="HOGENOM" id="CLU_053879_4_1_11"/>
<evidence type="ECO:0000256" key="5">
    <source>
        <dbReference type="ARBA" id="ARBA00024993"/>
    </source>
</evidence>
<dbReference type="EC" id="4.2.1.1" evidence="2 8"/>
<comment type="catalytic activity">
    <reaction evidence="6 8">
        <text>hydrogencarbonate + H(+) = CO2 + H2O</text>
        <dbReference type="Rhea" id="RHEA:10748"/>
        <dbReference type="ChEBI" id="CHEBI:15377"/>
        <dbReference type="ChEBI" id="CHEBI:15378"/>
        <dbReference type="ChEBI" id="CHEBI:16526"/>
        <dbReference type="ChEBI" id="CHEBI:17544"/>
        <dbReference type="EC" id="4.2.1.1"/>
    </reaction>
</comment>
<dbReference type="KEGG" id="crd:CRES_0209"/>
<dbReference type="PROSITE" id="PS00705">
    <property type="entry name" value="PROK_CO2_ANHYDRASE_2"/>
    <property type="match status" value="1"/>
</dbReference>
<evidence type="ECO:0000256" key="2">
    <source>
        <dbReference type="ARBA" id="ARBA00012925"/>
    </source>
</evidence>
<feature type="binding site" evidence="7">
    <location>
        <position position="110"/>
    </location>
    <ligand>
        <name>Zn(2+)</name>
        <dbReference type="ChEBI" id="CHEBI:29105"/>
    </ligand>
</feature>
<evidence type="ECO:0000256" key="4">
    <source>
        <dbReference type="ARBA" id="ARBA00023239"/>
    </source>
</evidence>
<feature type="binding site" evidence="7">
    <location>
        <position position="59"/>
    </location>
    <ligand>
        <name>Zn(2+)</name>
        <dbReference type="ChEBI" id="CHEBI:29105"/>
    </ligand>
</feature>
<dbReference type="STRING" id="662755.CRES_0209"/>
<feature type="region of interest" description="Disordered" evidence="9">
    <location>
        <begin position="26"/>
        <end position="45"/>
    </location>
</feature>
<evidence type="ECO:0000313" key="10">
    <source>
        <dbReference type="EMBL" id="AEI08572.1"/>
    </source>
</evidence>
<protein>
    <recommendedName>
        <fullName evidence="2 8">Carbonic anhydrase</fullName>
        <ecNumber evidence="2 8">4.2.1.1</ecNumber>
    </recommendedName>
    <alternativeName>
        <fullName evidence="8">Carbonate dehydratase</fullName>
    </alternativeName>
</protein>
<dbReference type="Pfam" id="PF00484">
    <property type="entry name" value="Pro_CA"/>
    <property type="match status" value="1"/>
</dbReference>
<dbReference type="AlphaFoldDB" id="F8E218"/>
<evidence type="ECO:0000256" key="1">
    <source>
        <dbReference type="ARBA" id="ARBA00006217"/>
    </source>
</evidence>
<dbReference type="eggNOG" id="COG0288">
    <property type="taxonomic scope" value="Bacteria"/>
</dbReference>
<evidence type="ECO:0000256" key="7">
    <source>
        <dbReference type="PIRSR" id="PIRSR601765-1"/>
    </source>
</evidence>
<comment type="cofactor">
    <cofactor evidence="7">
        <name>Zn(2+)</name>
        <dbReference type="ChEBI" id="CHEBI:29105"/>
    </cofactor>
    <text evidence="7">Binds 1 zinc ion per subunit.</text>
</comment>
<comment type="function">
    <text evidence="8">Reversible hydration of carbon dioxide.</text>
</comment>
<dbReference type="PANTHER" id="PTHR11002">
    <property type="entry name" value="CARBONIC ANHYDRASE"/>
    <property type="match status" value="1"/>
</dbReference>
<dbReference type="CDD" id="cd03378">
    <property type="entry name" value="beta_CA_cladeC"/>
    <property type="match status" value="1"/>
</dbReference>
<dbReference type="Proteomes" id="UP000000492">
    <property type="component" value="Chromosome"/>
</dbReference>
<dbReference type="PANTHER" id="PTHR11002:SF79">
    <property type="entry name" value="CARBONIC ANHYDRASE 2"/>
    <property type="match status" value="1"/>
</dbReference>
<feature type="binding site" evidence="7">
    <location>
        <position position="57"/>
    </location>
    <ligand>
        <name>Zn(2+)</name>
        <dbReference type="ChEBI" id="CHEBI:29105"/>
    </ligand>
</feature>
<evidence type="ECO:0000256" key="6">
    <source>
        <dbReference type="ARBA" id="ARBA00048348"/>
    </source>
</evidence>
<dbReference type="GO" id="GO:0004089">
    <property type="term" value="F:carbonate dehydratase activity"/>
    <property type="evidence" value="ECO:0007669"/>
    <property type="project" value="UniProtKB-UniRule"/>
</dbReference>
<organism evidence="10 11">
    <name type="scientific">Corynebacterium resistens (strain DSM 45100 / JCM 12819 / GTC 2026 / SICGH 158)</name>
    <dbReference type="NCBI Taxonomy" id="662755"/>
    <lineage>
        <taxon>Bacteria</taxon>
        <taxon>Bacillati</taxon>
        <taxon>Actinomycetota</taxon>
        <taxon>Actinomycetes</taxon>
        <taxon>Mycobacteriales</taxon>
        <taxon>Corynebacteriaceae</taxon>
        <taxon>Corynebacterium</taxon>
    </lineage>
</organism>
<comment type="similarity">
    <text evidence="1 8">Belongs to the beta-class carbonic anhydrase family.</text>
</comment>